<gene>
    <name evidence="1" type="ORF">ES319_D02G088200v1</name>
</gene>
<dbReference type="EMBL" id="CM018216">
    <property type="protein sequence ID" value="KAB2040506.1"/>
    <property type="molecule type" value="Genomic_DNA"/>
</dbReference>
<accession>A0A5J5SAQ8</accession>
<protein>
    <recommendedName>
        <fullName evidence="3">RNase H type-1 domain-containing protein</fullName>
    </recommendedName>
</protein>
<dbReference type="PANTHER" id="PTHR33033:SF83">
    <property type="entry name" value="REVERSE TRANSCRIPTASE-LIKE PROTEIN"/>
    <property type="match status" value="1"/>
</dbReference>
<organism evidence="1 2">
    <name type="scientific">Gossypium barbadense</name>
    <name type="common">Sea Island cotton</name>
    <name type="synonym">Hibiscus barbadensis</name>
    <dbReference type="NCBI Taxonomy" id="3634"/>
    <lineage>
        <taxon>Eukaryota</taxon>
        <taxon>Viridiplantae</taxon>
        <taxon>Streptophyta</taxon>
        <taxon>Embryophyta</taxon>
        <taxon>Tracheophyta</taxon>
        <taxon>Spermatophyta</taxon>
        <taxon>Magnoliopsida</taxon>
        <taxon>eudicotyledons</taxon>
        <taxon>Gunneridae</taxon>
        <taxon>Pentapetalae</taxon>
        <taxon>rosids</taxon>
        <taxon>malvids</taxon>
        <taxon>Malvales</taxon>
        <taxon>Malvaceae</taxon>
        <taxon>Malvoideae</taxon>
        <taxon>Gossypium</taxon>
    </lineage>
</organism>
<sequence length="153" mass="17351">MINITVYHWKPPPLEWMKYNVAGFVLEDEAGRGEVLRDDKGVACTFFSGQIKARVTKMAEIIAIKTTMDMDIGSSPKAHVPLIIELCSFVASEWLTNKSYRPWLLRKLFGDIDYGIKQLALFRITVIHRQSNGIEDALAKAGISRSSFFKALW</sequence>
<evidence type="ECO:0008006" key="3">
    <source>
        <dbReference type="Google" id="ProtNLM"/>
    </source>
</evidence>
<reference evidence="2" key="1">
    <citation type="journal article" date="2020" name="Nat. Genet.">
        <title>Genomic diversifications of five Gossypium allopolyploid species and their impact on cotton improvement.</title>
        <authorList>
            <person name="Chen Z.J."/>
            <person name="Sreedasyam A."/>
            <person name="Ando A."/>
            <person name="Song Q."/>
            <person name="De Santiago L.M."/>
            <person name="Hulse-Kemp A.M."/>
            <person name="Ding M."/>
            <person name="Ye W."/>
            <person name="Kirkbride R.C."/>
            <person name="Jenkins J."/>
            <person name="Plott C."/>
            <person name="Lovell J."/>
            <person name="Lin Y.M."/>
            <person name="Vaughn R."/>
            <person name="Liu B."/>
            <person name="Simpson S."/>
            <person name="Scheffler B.E."/>
            <person name="Wen L."/>
            <person name="Saski C.A."/>
            <person name="Grover C.E."/>
            <person name="Hu G."/>
            <person name="Conover J.L."/>
            <person name="Carlson J.W."/>
            <person name="Shu S."/>
            <person name="Boston L.B."/>
            <person name="Williams M."/>
            <person name="Peterson D.G."/>
            <person name="McGee K."/>
            <person name="Jones D.C."/>
            <person name="Wendel J.F."/>
            <person name="Stelly D.M."/>
            <person name="Grimwood J."/>
            <person name="Schmutz J."/>
        </authorList>
    </citation>
    <scope>NUCLEOTIDE SEQUENCE [LARGE SCALE GENOMIC DNA]</scope>
    <source>
        <strain evidence="2">cv. 3-79</strain>
    </source>
</reference>
<dbReference type="OrthoDB" id="992674at2759"/>
<keyword evidence="2" id="KW-1185">Reference proteome</keyword>
<evidence type="ECO:0000313" key="1">
    <source>
        <dbReference type="EMBL" id="KAB2040506.1"/>
    </source>
</evidence>
<dbReference type="AlphaFoldDB" id="A0A5J5SAQ8"/>
<name>A0A5J5SAQ8_GOSBA</name>
<dbReference type="Proteomes" id="UP000327439">
    <property type="component" value="Chromosome D02"/>
</dbReference>
<proteinExistence type="predicted"/>
<evidence type="ECO:0000313" key="2">
    <source>
        <dbReference type="Proteomes" id="UP000327439"/>
    </source>
</evidence>
<dbReference type="PANTHER" id="PTHR33033">
    <property type="entry name" value="POLYNUCLEOTIDYL TRANSFERASE, RIBONUCLEASE H-LIKE SUPERFAMILY PROTEIN-RELATED"/>
    <property type="match status" value="1"/>
</dbReference>